<evidence type="ECO:0000313" key="5">
    <source>
        <dbReference type="EMBL" id="RCI09881.1"/>
    </source>
</evidence>
<comment type="caution">
    <text evidence="5">The sequence shown here is derived from an EMBL/GenBank/DDBJ whole genome shotgun (WGS) entry which is preliminary data.</text>
</comment>
<dbReference type="GO" id="GO:0005763">
    <property type="term" value="C:mitochondrial small ribosomal subunit"/>
    <property type="evidence" value="ECO:0007669"/>
    <property type="project" value="TreeGrafter"/>
</dbReference>
<feature type="compositionally biased region" description="Polar residues" evidence="4">
    <location>
        <begin position="50"/>
        <end position="67"/>
    </location>
</feature>
<feature type="compositionally biased region" description="Basic and acidic residues" evidence="4">
    <location>
        <begin position="35"/>
        <end position="45"/>
    </location>
</feature>
<dbReference type="EMBL" id="LKCN02000014">
    <property type="protein sequence ID" value="RCI09881.1"/>
    <property type="molecule type" value="Genomic_DNA"/>
</dbReference>
<feature type="region of interest" description="Disordered" evidence="4">
    <location>
        <begin position="15"/>
        <end position="117"/>
    </location>
</feature>
<evidence type="ECO:0000256" key="3">
    <source>
        <dbReference type="ARBA" id="ARBA00023274"/>
    </source>
</evidence>
<evidence type="ECO:0000313" key="6">
    <source>
        <dbReference type="Proteomes" id="UP000253664"/>
    </source>
</evidence>
<protein>
    <recommendedName>
        <fullName evidence="7">Ribosomal protein S21</fullName>
    </recommendedName>
</protein>
<dbReference type="GO" id="GO:0003735">
    <property type="term" value="F:structural constituent of ribosome"/>
    <property type="evidence" value="ECO:0007669"/>
    <property type="project" value="InterPro"/>
</dbReference>
<dbReference type="AlphaFoldDB" id="A0A367L633"/>
<dbReference type="Proteomes" id="UP000253664">
    <property type="component" value="Unassembled WGS sequence"/>
</dbReference>
<keyword evidence="3" id="KW-0687">Ribonucleoprotein</keyword>
<dbReference type="OrthoDB" id="2501249at2759"/>
<feature type="non-terminal residue" evidence="5">
    <location>
        <position position="1"/>
    </location>
</feature>
<dbReference type="InterPro" id="IPR052837">
    <property type="entry name" value="Mitoribosomal_bS21"/>
</dbReference>
<name>A0A367L633_9HYPO</name>
<evidence type="ECO:0008006" key="7">
    <source>
        <dbReference type="Google" id="ProtNLM"/>
    </source>
</evidence>
<dbReference type="InterPro" id="IPR001911">
    <property type="entry name" value="Ribosomal_bS21"/>
</dbReference>
<evidence type="ECO:0000256" key="4">
    <source>
        <dbReference type="SAM" id="MobiDB-lite"/>
    </source>
</evidence>
<dbReference type="PANTHER" id="PTHR41237">
    <property type="entry name" value="37S RIBOSOMAL PROTEIN MRP21, MITOCHONDRIAL"/>
    <property type="match status" value="1"/>
</dbReference>
<comment type="similarity">
    <text evidence="1">Belongs to the bacterial ribosomal protein bS21 family.</text>
</comment>
<feature type="compositionally biased region" description="Polar residues" evidence="4">
    <location>
        <begin position="22"/>
        <end position="34"/>
    </location>
</feature>
<dbReference type="PANTHER" id="PTHR41237:SF1">
    <property type="entry name" value="SMALL RIBOSOMAL SUBUNIT PROTEIN BS21M"/>
    <property type="match status" value="1"/>
</dbReference>
<evidence type="ECO:0000256" key="1">
    <source>
        <dbReference type="ARBA" id="ARBA00006640"/>
    </source>
</evidence>
<accession>A0A367L633</accession>
<sequence>QLIPRCSLALLSKASTSLLRPPTTSRALSISRSSPRSEARSDDQQAAKPSPSTYNPNQQFWSNSEPSSKPPVAADPLSTWRRKNLPPPPPPPSPATDASSDRQESSSFATTPHHAYDTNHINVHHAVEEIYRESVSVVVDPRQMPKIHTKAVTGRTIFIIPRRSGPNTAPTVSSAFRAMNRLVREQKLRQKFHSQKVHLRPGMKRKILKSKRWRARFMEGFRAVASRAQELKRQGW</sequence>
<dbReference type="STRING" id="1330021.A0A367L633"/>
<dbReference type="Pfam" id="PF01165">
    <property type="entry name" value="Ribosomal_S21"/>
    <property type="match status" value="1"/>
</dbReference>
<keyword evidence="6" id="KW-1185">Reference proteome</keyword>
<evidence type="ECO:0000256" key="2">
    <source>
        <dbReference type="ARBA" id="ARBA00022980"/>
    </source>
</evidence>
<reference evidence="5 6" key="1">
    <citation type="journal article" date="2015" name="BMC Genomics">
        <title>Insights from the genome of Ophiocordyceps polyrhachis-furcata to pathogenicity and host specificity in insect fungi.</title>
        <authorList>
            <person name="Wichadakul D."/>
            <person name="Kobmoo N."/>
            <person name="Ingsriswang S."/>
            <person name="Tangphatsornruang S."/>
            <person name="Chantasingh D."/>
            <person name="Luangsa-ard J.J."/>
            <person name="Eurwilaichitr L."/>
        </authorList>
    </citation>
    <scope>NUCLEOTIDE SEQUENCE [LARGE SCALE GENOMIC DNA]</scope>
    <source>
        <strain evidence="5 6">BCC 54312</strain>
    </source>
</reference>
<feature type="compositionally biased region" description="Pro residues" evidence="4">
    <location>
        <begin position="85"/>
        <end position="94"/>
    </location>
</feature>
<organism evidence="5 6">
    <name type="scientific">Ophiocordyceps polyrhachis-furcata BCC 54312</name>
    <dbReference type="NCBI Taxonomy" id="1330021"/>
    <lineage>
        <taxon>Eukaryota</taxon>
        <taxon>Fungi</taxon>
        <taxon>Dikarya</taxon>
        <taxon>Ascomycota</taxon>
        <taxon>Pezizomycotina</taxon>
        <taxon>Sordariomycetes</taxon>
        <taxon>Hypocreomycetidae</taxon>
        <taxon>Hypocreales</taxon>
        <taxon>Ophiocordycipitaceae</taxon>
        <taxon>Ophiocordyceps</taxon>
    </lineage>
</organism>
<proteinExistence type="inferred from homology"/>
<keyword evidence="2" id="KW-0689">Ribosomal protein</keyword>
<gene>
    <name evidence="5" type="ORF">L249_3876</name>
</gene>
<dbReference type="GO" id="GO:0070124">
    <property type="term" value="P:mitochondrial translational initiation"/>
    <property type="evidence" value="ECO:0007669"/>
    <property type="project" value="TreeGrafter"/>
</dbReference>